<dbReference type="VEuPathDB" id="FungiDB:AeMF1_004614"/>
<evidence type="ECO:0008006" key="3">
    <source>
        <dbReference type="Google" id="ProtNLM"/>
    </source>
</evidence>
<evidence type="ECO:0000313" key="2">
    <source>
        <dbReference type="Proteomes" id="UP000481153"/>
    </source>
</evidence>
<dbReference type="EMBL" id="VJMJ01000216">
    <property type="protein sequence ID" value="KAF0726420.1"/>
    <property type="molecule type" value="Genomic_DNA"/>
</dbReference>
<organism evidence="1 2">
    <name type="scientific">Aphanomyces euteiches</name>
    <dbReference type="NCBI Taxonomy" id="100861"/>
    <lineage>
        <taxon>Eukaryota</taxon>
        <taxon>Sar</taxon>
        <taxon>Stramenopiles</taxon>
        <taxon>Oomycota</taxon>
        <taxon>Saprolegniomycetes</taxon>
        <taxon>Saprolegniales</taxon>
        <taxon>Verrucalvaceae</taxon>
        <taxon>Aphanomyces</taxon>
    </lineage>
</organism>
<dbReference type="Proteomes" id="UP000481153">
    <property type="component" value="Unassembled WGS sequence"/>
</dbReference>
<dbReference type="AlphaFoldDB" id="A0A6G0WGZ3"/>
<sequence length="182" mass="21049">MSAAANNVLTSLELLPTVFAYQDGLPRDFLPFTKLQLHKLWLRQNWEQWDPALLHALRDADDALRNWFKRYSVHRLPRLLASVPSMRIIVPLWVVYTGRLDLASILHKQFPTLMDESTALLHVAAAGGSSEMVQFLVECQYYRGSHFADTMRLAREYRHKDVATLVESYFANFKVPDAFLAW</sequence>
<protein>
    <recommendedName>
        <fullName evidence="3">Ankyrin repeat-containing domain</fullName>
    </recommendedName>
</protein>
<reference evidence="1 2" key="1">
    <citation type="submission" date="2019-07" db="EMBL/GenBank/DDBJ databases">
        <title>Genomics analysis of Aphanomyces spp. identifies a new class of oomycete effector associated with host adaptation.</title>
        <authorList>
            <person name="Gaulin E."/>
        </authorList>
    </citation>
    <scope>NUCLEOTIDE SEQUENCE [LARGE SCALE GENOMIC DNA]</scope>
    <source>
        <strain evidence="1 2">ATCC 201684</strain>
    </source>
</reference>
<keyword evidence="2" id="KW-1185">Reference proteome</keyword>
<proteinExistence type="predicted"/>
<accession>A0A6G0WGZ3</accession>
<name>A0A6G0WGZ3_9STRA</name>
<comment type="caution">
    <text evidence="1">The sequence shown here is derived from an EMBL/GenBank/DDBJ whole genome shotgun (WGS) entry which is preliminary data.</text>
</comment>
<evidence type="ECO:0000313" key="1">
    <source>
        <dbReference type="EMBL" id="KAF0726420.1"/>
    </source>
</evidence>
<gene>
    <name evidence="1" type="ORF">Ae201684_015308</name>
</gene>